<gene>
    <name evidence="1" type="ORF">GFV13_04955</name>
</gene>
<reference evidence="1 2" key="1">
    <citation type="submission" date="2019-10" db="EMBL/GenBank/DDBJ databases">
        <title>WGS of Leuconostoc mesenteroides.</title>
        <authorList>
            <person name="Melo Bolivar J."/>
            <person name="Marino-Ramirez L."/>
            <person name="Villamil Diaz L.M."/>
        </authorList>
    </citation>
    <scope>NUCLEOTIDE SEQUENCE [LARGE SCALE GENOMIC DNA]</scope>
    <source>
        <strain evidence="1 2">M11</strain>
    </source>
</reference>
<evidence type="ECO:0000313" key="2">
    <source>
        <dbReference type="Proteomes" id="UP000469952"/>
    </source>
</evidence>
<accession>A0A843Z121</accession>
<dbReference type="Proteomes" id="UP000469952">
    <property type="component" value="Unassembled WGS sequence"/>
</dbReference>
<comment type="caution">
    <text evidence="1">The sequence shown here is derived from an EMBL/GenBank/DDBJ whole genome shotgun (WGS) entry which is preliminary data.</text>
</comment>
<sequence>MADNTDKLLRDYFSGRLKLMQKINPQCTRDIVDITFCLSVIKPEHKQAITKYYSDKFITWDEVCNEAGKSNSSLRTWRNDFKQLLQVIMQHGDEFIKLRHEALQA</sequence>
<dbReference type="EMBL" id="WIPA01000006">
    <property type="protein sequence ID" value="MQR26641.1"/>
    <property type="molecule type" value="Genomic_DNA"/>
</dbReference>
<evidence type="ECO:0000313" key="1">
    <source>
        <dbReference type="EMBL" id="MQR26641.1"/>
    </source>
</evidence>
<name>A0A843Z121_LEUME</name>
<organism evidence="1 2">
    <name type="scientific">Leuconostoc mesenteroides</name>
    <dbReference type="NCBI Taxonomy" id="1245"/>
    <lineage>
        <taxon>Bacteria</taxon>
        <taxon>Bacillati</taxon>
        <taxon>Bacillota</taxon>
        <taxon>Bacilli</taxon>
        <taxon>Lactobacillales</taxon>
        <taxon>Lactobacillaceae</taxon>
        <taxon>Leuconostoc</taxon>
    </lineage>
</organism>
<dbReference type="RefSeq" id="WP_050891409.1">
    <property type="nucleotide sequence ID" value="NZ_BCMO01000011.1"/>
</dbReference>
<proteinExistence type="predicted"/>
<dbReference type="AlphaFoldDB" id="A0A843Z121"/>
<protein>
    <submittedName>
        <fullName evidence="1">Uncharacterized protein</fullName>
    </submittedName>
</protein>